<proteinExistence type="predicted"/>
<evidence type="ECO:0000313" key="2">
    <source>
        <dbReference type="EMBL" id="SHM26137.1"/>
    </source>
</evidence>
<evidence type="ECO:0000313" key="3">
    <source>
        <dbReference type="Proteomes" id="UP000183974"/>
    </source>
</evidence>
<name>A0A1M7HDC4_9RHOB</name>
<dbReference type="EMBL" id="FRBR01000012">
    <property type="protein sequence ID" value="SHM26137.1"/>
    <property type="molecule type" value="Genomic_DNA"/>
</dbReference>
<accession>A0A1M7HDC4</accession>
<keyword evidence="3" id="KW-1185">Reference proteome</keyword>
<feature type="transmembrane region" description="Helical" evidence="1">
    <location>
        <begin position="123"/>
        <end position="147"/>
    </location>
</feature>
<protein>
    <submittedName>
        <fullName evidence="2">Uncharacterized protein</fullName>
    </submittedName>
</protein>
<feature type="transmembrane region" description="Helical" evidence="1">
    <location>
        <begin position="36"/>
        <end position="64"/>
    </location>
</feature>
<dbReference type="Proteomes" id="UP000183974">
    <property type="component" value="Unassembled WGS sequence"/>
</dbReference>
<gene>
    <name evidence="2" type="ORF">SAMN05444398_11283</name>
</gene>
<keyword evidence="1" id="KW-0812">Transmembrane</keyword>
<feature type="transmembrane region" description="Helical" evidence="1">
    <location>
        <begin position="7"/>
        <end position="24"/>
    </location>
</feature>
<organism evidence="2 3">
    <name type="scientific">Roseovarius pacificus</name>
    <dbReference type="NCBI Taxonomy" id="337701"/>
    <lineage>
        <taxon>Bacteria</taxon>
        <taxon>Pseudomonadati</taxon>
        <taxon>Pseudomonadota</taxon>
        <taxon>Alphaproteobacteria</taxon>
        <taxon>Rhodobacterales</taxon>
        <taxon>Roseobacteraceae</taxon>
        <taxon>Roseovarius</taxon>
    </lineage>
</organism>
<dbReference type="RefSeq" id="WP_073036281.1">
    <property type="nucleotide sequence ID" value="NZ_BMLR01000008.1"/>
</dbReference>
<reference evidence="2 3" key="1">
    <citation type="submission" date="2016-11" db="EMBL/GenBank/DDBJ databases">
        <authorList>
            <person name="Jaros S."/>
            <person name="Januszkiewicz K."/>
            <person name="Wedrychowicz H."/>
        </authorList>
    </citation>
    <scope>NUCLEOTIDE SEQUENCE [LARGE SCALE GENOMIC DNA]</scope>
    <source>
        <strain evidence="2 3">DSM 29589</strain>
    </source>
</reference>
<keyword evidence="1" id="KW-1133">Transmembrane helix</keyword>
<keyword evidence="1" id="KW-0472">Membrane</keyword>
<evidence type="ECO:0000256" key="1">
    <source>
        <dbReference type="SAM" id="Phobius"/>
    </source>
</evidence>
<dbReference type="AlphaFoldDB" id="A0A1M7HDC4"/>
<sequence>MIYPPLNLPLNLIGWVTFIVIAYGETDKYLDVWEPLHVLIAVFLGHHAFNIILMIAHIPTALIYSATQKRIHHRIEDETERYLASQQWLPPLTDEEEAQPLDTDEEEELVSTTQKHVKVIENLLYVIITIDTLIAIGIIGAALYILLEP</sequence>